<name>A0A9X1P2N3_9HYPH</name>
<evidence type="ECO:0000313" key="1">
    <source>
        <dbReference type="EMBL" id="MCE7029393.1"/>
    </source>
</evidence>
<gene>
    <name evidence="1" type="ORF">LZD57_15480</name>
</gene>
<reference evidence="1" key="1">
    <citation type="submission" date="2022-01" db="EMBL/GenBank/DDBJ databases">
        <title>Jiella avicenniae sp. nov., a novel endophytic bacterium isolated from bark of Avicennia marina.</title>
        <authorList>
            <person name="Tuo L."/>
        </authorList>
    </citation>
    <scope>NUCLEOTIDE SEQUENCE</scope>
    <source>
        <strain evidence="1">CBK1P-4</strain>
    </source>
</reference>
<proteinExistence type="predicted"/>
<protein>
    <submittedName>
        <fullName evidence="1">Uncharacterized protein</fullName>
    </submittedName>
</protein>
<dbReference type="AlphaFoldDB" id="A0A9X1P2N3"/>
<evidence type="ECO:0000313" key="2">
    <source>
        <dbReference type="Proteomes" id="UP001139035"/>
    </source>
</evidence>
<dbReference type="EMBL" id="JAJUWU010000016">
    <property type="protein sequence ID" value="MCE7029393.1"/>
    <property type="molecule type" value="Genomic_DNA"/>
</dbReference>
<accession>A0A9X1P2N3</accession>
<sequence>MPILKTLFYRPTEHVLLQALDESHPITRIMFPGMVYERRPSERSEVGQAATAGSLMVPRIGMAAEETILLRHRASYFDVFS</sequence>
<organism evidence="1 2">
    <name type="scientific">Jiella avicenniae</name>
    <dbReference type="NCBI Taxonomy" id="2907202"/>
    <lineage>
        <taxon>Bacteria</taxon>
        <taxon>Pseudomonadati</taxon>
        <taxon>Pseudomonadota</taxon>
        <taxon>Alphaproteobacteria</taxon>
        <taxon>Hyphomicrobiales</taxon>
        <taxon>Aurantimonadaceae</taxon>
        <taxon>Jiella</taxon>
    </lineage>
</organism>
<keyword evidence="2" id="KW-1185">Reference proteome</keyword>
<dbReference type="Proteomes" id="UP001139035">
    <property type="component" value="Unassembled WGS sequence"/>
</dbReference>
<comment type="caution">
    <text evidence="1">The sequence shown here is derived from an EMBL/GenBank/DDBJ whole genome shotgun (WGS) entry which is preliminary data.</text>
</comment>